<comment type="caution">
    <text evidence="4">The sequence shown here is derived from an EMBL/GenBank/DDBJ whole genome shotgun (WGS) entry which is preliminary data.</text>
</comment>
<accession>A0ABX0VA71</accession>
<dbReference type="Pfam" id="PF00583">
    <property type="entry name" value="Acetyltransf_1"/>
    <property type="match status" value="1"/>
</dbReference>
<dbReference type="PROSITE" id="PS51186">
    <property type="entry name" value="GNAT"/>
    <property type="match status" value="1"/>
</dbReference>
<evidence type="ECO:0000313" key="5">
    <source>
        <dbReference type="Proteomes" id="UP000707352"/>
    </source>
</evidence>
<feature type="domain" description="N-acetyltransferase" evidence="3">
    <location>
        <begin position="8"/>
        <end position="159"/>
    </location>
</feature>
<dbReference type="Proteomes" id="UP000707352">
    <property type="component" value="Unassembled WGS sequence"/>
</dbReference>
<reference evidence="4 5" key="1">
    <citation type="submission" date="2020-03" db="EMBL/GenBank/DDBJ databases">
        <title>The genome sequence of Microvirga sp. c23x22.</title>
        <authorList>
            <person name="Zhang X."/>
        </authorList>
    </citation>
    <scope>NUCLEOTIDE SEQUENCE [LARGE SCALE GENOMIC DNA]</scope>
    <source>
        <strain evidence="5">c23x22</strain>
    </source>
</reference>
<sequence>MSVETKDIIIREIAASDHAAVAAMLRKLGHHVGAEPKVTAKDLAAYGPLGHRCTEILVAEAQGAIIGIALYSIVFSAWRGQPGIYVSDLFVEDKARGLGIGTRLLRAAVAREMPRGCAYLKLDVDKDNAEGLSFYEKRGFKSSDRERTMVLEKDGMTRL</sequence>
<dbReference type="EMBL" id="JAATJS010000002">
    <property type="protein sequence ID" value="NIX75951.1"/>
    <property type="molecule type" value="Genomic_DNA"/>
</dbReference>
<dbReference type="PANTHER" id="PTHR10545:SF29">
    <property type="entry name" value="GH14572P-RELATED"/>
    <property type="match status" value="1"/>
</dbReference>
<dbReference type="InterPro" id="IPR051016">
    <property type="entry name" value="Diverse_Substrate_AcTransf"/>
</dbReference>
<dbReference type="SUPFAM" id="SSF55729">
    <property type="entry name" value="Acyl-CoA N-acyltransferases (Nat)"/>
    <property type="match status" value="1"/>
</dbReference>
<dbReference type="InterPro" id="IPR016181">
    <property type="entry name" value="Acyl_CoA_acyltransferase"/>
</dbReference>
<dbReference type="PANTHER" id="PTHR10545">
    <property type="entry name" value="DIAMINE N-ACETYLTRANSFERASE"/>
    <property type="match status" value="1"/>
</dbReference>
<protein>
    <submittedName>
        <fullName evidence="4">GNAT family N-acetyltransferase</fullName>
    </submittedName>
</protein>
<evidence type="ECO:0000313" key="4">
    <source>
        <dbReference type="EMBL" id="NIX75951.1"/>
    </source>
</evidence>
<keyword evidence="2" id="KW-0012">Acyltransferase</keyword>
<evidence type="ECO:0000256" key="1">
    <source>
        <dbReference type="ARBA" id="ARBA00022679"/>
    </source>
</evidence>
<gene>
    <name evidence="4" type="ORF">HB375_04885</name>
</gene>
<dbReference type="RefSeq" id="WP_167671869.1">
    <property type="nucleotide sequence ID" value="NZ_JAATJS010000002.1"/>
</dbReference>
<dbReference type="CDD" id="cd04301">
    <property type="entry name" value="NAT_SF"/>
    <property type="match status" value="1"/>
</dbReference>
<organism evidence="4 5">
    <name type="scientific">Microvirga terricola</name>
    <dbReference type="NCBI Taxonomy" id="2719797"/>
    <lineage>
        <taxon>Bacteria</taxon>
        <taxon>Pseudomonadati</taxon>
        <taxon>Pseudomonadota</taxon>
        <taxon>Alphaproteobacteria</taxon>
        <taxon>Hyphomicrobiales</taxon>
        <taxon>Methylobacteriaceae</taxon>
        <taxon>Microvirga</taxon>
    </lineage>
</organism>
<dbReference type="InterPro" id="IPR000182">
    <property type="entry name" value="GNAT_dom"/>
</dbReference>
<evidence type="ECO:0000256" key="2">
    <source>
        <dbReference type="ARBA" id="ARBA00023315"/>
    </source>
</evidence>
<dbReference type="Gene3D" id="3.40.630.30">
    <property type="match status" value="1"/>
</dbReference>
<keyword evidence="1" id="KW-0808">Transferase</keyword>
<evidence type="ECO:0000259" key="3">
    <source>
        <dbReference type="PROSITE" id="PS51186"/>
    </source>
</evidence>
<keyword evidence="5" id="KW-1185">Reference proteome</keyword>
<name>A0ABX0VA71_9HYPH</name>
<proteinExistence type="predicted"/>